<gene>
    <name evidence="4" type="ORF">P2L57_17585</name>
</gene>
<evidence type="ECO:0000259" key="1">
    <source>
        <dbReference type="Pfam" id="PF01408"/>
    </source>
</evidence>
<feature type="domain" description="Gfo/Idh/MocA-like oxidoreductase N-terminal" evidence="1">
    <location>
        <begin position="6"/>
        <end position="123"/>
    </location>
</feature>
<evidence type="ECO:0000259" key="2">
    <source>
        <dbReference type="Pfam" id="PF08242"/>
    </source>
</evidence>
<dbReference type="InterPro" id="IPR051450">
    <property type="entry name" value="Gfo/Idh/MocA_Oxidoreductases"/>
</dbReference>
<dbReference type="PANTHER" id="PTHR43377:SF1">
    <property type="entry name" value="BILIVERDIN REDUCTASE A"/>
    <property type="match status" value="1"/>
</dbReference>
<dbReference type="InterPro" id="IPR013217">
    <property type="entry name" value="Methyltransf_12"/>
</dbReference>
<dbReference type="InterPro" id="IPR029063">
    <property type="entry name" value="SAM-dependent_MTases_sf"/>
</dbReference>
<dbReference type="Proteomes" id="UP001220022">
    <property type="component" value="Unassembled WGS sequence"/>
</dbReference>
<dbReference type="InterPro" id="IPR000683">
    <property type="entry name" value="Gfo/Idh/MocA-like_OxRdtase_N"/>
</dbReference>
<dbReference type="GO" id="GO:0008168">
    <property type="term" value="F:methyltransferase activity"/>
    <property type="evidence" value="ECO:0007669"/>
    <property type="project" value="UniProtKB-KW"/>
</dbReference>
<dbReference type="PANTHER" id="PTHR43377">
    <property type="entry name" value="BILIVERDIN REDUCTASE A"/>
    <property type="match status" value="1"/>
</dbReference>
<dbReference type="Pfam" id="PF21390">
    <property type="entry name" value="Irp3-like_C"/>
    <property type="match status" value="1"/>
</dbReference>
<keyword evidence="5" id="KW-1185">Reference proteome</keyword>
<keyword evidence="4" id="KW-0808">Transferase</keyword>
<dbReference type="InterPro" id="IPR010091">
    <property type="entry name" value="Thiazolinyl_imide_reductase"/>
</dbReference>
<proteinExistence type="predicted"/>
<dbReference type="Gene3D" id="3.40.50.720">
    <property type="entry name" value="NAD(P)-binding Rossmann-like Domain"/>
    <property type="match status" value="1"/>
</dbReference>
<dbReference type="GO" id="GO:0032259">
    <property type="term" value="P:methylation"/>
    <property type="evidence" value="ECO:0007669"/>
    <property type="project" value="UniProtKB-KW"/>
</dbReference>
<dbReference type="Pfam" id="PF01408">
    <property type="entry name" value="GFO_IDH_MocA"/>
    <property type="match status" value="1"/>
</dbReference>
<dbReference type="CDD" id="cd02440">
    <property type="entry name" value="AdoMet_MTases"/>
    <property type="match status" value="1"/>
</dbReference>
<feature type="domain" description="Methyltransferase type 12" evidence="2">
    <location>
        <begin position="569"/>
        <end position="671"/>
    </location>
</feature>
<dbReference type="InterPro" id="IPR048655">
    <property type="entry name" value="Irp3-like_C"/>
</dbReference>
<sequence>MNGRRLRVIVCGTTFGQFYLSALAALPDEFEIIGVLAKGSRRSVECAERYAVPLFTDPEELPDQIDLACVVLRSGVMGGAGTDLALRLLRRGIYVMQEQPVHHDDLVACLREARRQGVHFRVGDLYARLPAVRRFAAAARALLARQPAVHVDAACSVQVAFPLLHILGDALGAVRPWRVAAADGADGPFSVLTGQIGGVPLTLRVHNQVDPADPDNHLHLLHQATIGTAGGRLTLCDTHGPVTWSPRLHIPDAAKNHFDFTGPGTDHLGDPSTTVLGPSQQPGYRQALGELWPAAIGGDLLALRAAILGELGGERPDQYHLTLCRMWQDVTSQLGYPALRPQQVHQPVAVGDLTAAVAAVGEERGLTGRQHTPASLYGAVAQAVTSAEAQVRGVTADHVEAFVKRLDEAVLSSVLLTLQAQGLDESGRSIPEILTAGRVAPVHHWLIERWLQELVERGPVEREGELFRSTRTVGEAATSRAWDLAAESWTGRLGPPELIDYLRSNAERLPQLMTGEQQAALLLFPEGRSALADSVYRDTVTARYLNTAVAATVRAVAAVHPGPRPLRILEAGAGTGATTEAVTAALAEGGLKADYLFTDVSKFFLAPARERFARHPWIRFDLFDIDRAPRAQGYASGSADIVIAAGVLNNARDTAATVRGLVELLVPGGWLLITEPAREHLEILISQAFMMTAPEDARLDSGTTFLSRRQWLDVLGDAGIDNVLTLPGEDHPLAPLGQRLFAARTSPC</sequence>
<organism evidence="4 5">
    <name type="scientific">Streptantibioticus ferralitis</name>
    <dbReference type="NCBI Taxonomy" id="236510"/>
    <lineage>
        <taxon>Bacteria</taxon>
        <taxon>Bacillati</taxon>
        <taxon>Actinomycetota</taxon>
        <taxon>Actinomycetes</taxon>
        <taxon>Kitasatosporales</taxon>
        <taxon>Streptomycetaceae</taxon>
        <taxon>Streptantibioticus</taxon>
    </lineage>
</organism>
<dbReference type="Gene3D" id="3.30.360.10">
    <property type="entry name" value="Dihydrodipicolinate Reductase, domain 2"/>
    <property type="match status" value="1"/>
</dbReference>
<comment type="caution">
    <text evidence="4">The sequence shown here is derived from an EMBL/GenBank/DDBJ whole genome shotgun (WGS) entry which is preliminary data.</text>
</comment>
<dbReference type="SUPFAM" id="SSF51735">
    <property type="entry name" value="NAD(P)-binding Rossmann-fold domains"/>
    <property type="match status" value="1"/>
</dbReference>
<dbReference type="Gene3D" id="3.40.50.150">
    <property type="entry name" value="Vaccinia Virus protein VP39"/>
    <property type="match status" value="1"/>
</dbReference>
<dbReference type="Pfam" id="PF08242">
    <property type="entry name" value="Methyltransf_12"/>
    <property type="match status" value="1"/>
</dbReference>
<protein>
    <submittedName>
        <fullName evidence="4">Bifunctional Gfo/Idh/MocA family oxidoreductase/class I SAM-dependent methyltransferase</fullName>
    </submittedName>
</protein>
<dbReference type="InterPro" id="IPR036291">
    <property type="entry name" value="NAD(P)-bd_dom_sf"/>
</dbReference>
<accession>A0ABT5Z199</accession>
<dbReference type="RefSeq" id="WP_275815478.1">
    <property type="nucleotide sequence ID" value="NZ_BAAANM010000001.1"/>
</dbReference>
<reference evidence="4 5" key="1">
    <citation type="submission" date="2023-03" db="EMBL/GenBank/DDBJ databases">
        <title>Draft genome sequence of type strain Streptomyces ferralitis JCM 14344.</title>
        <authorList>
            <person name="Klaysubun C."/>
            <person name="Duangmal K."/>
        </authorList>
    </citation>
    <scope>NUCLEOTIDE SEQUENCE [LARGE SCALE GENOMIC DNA]</scope>
    <source>
        <strain evidence="4 5">JCM 14344</strain>
    </source>
</reference>
<evidence type="ECO:0000313" key="4">
    <source>
        <dbReference type="EMBL" id="MDF2257469.1"/>
    </source>
</evidence>
<evidence type="ECO:0000313" key="5">
    <source>
        <dbReference type="Proteomes" id="UP001220022"/>
    </source>
</evidence>
<name>A0ABT5Z199_9ACTN</name>
<dbReference type="SUPFAM" id="SSF53335">
    <property type="entry name" value="S-adenosyl-L-methionine-dependent methyltransferases"/>
    <property type="match status" value="1"/>
</dbReference>
<feature type="domain" description="Thiazolinyl imine reductase-like C-terminal" evidence="3">
    <location>
        <begin position="149"/>
        <end position="245"/>
    </location>
</feature>
<evidence type="ECO:0000259" key="3">
    <source>
        <dbReference type="Pfam" id="PF21390"/>
    </source>
</evidence>
<dbReference type="EMBL" id="JARHTQ010000010">
    <property type="protein sequence ID" value="MDF2257469.1"/>
    <property type="molecule type" value="Genomic_DNA"/>
</dbReference>
<keyword evidence="4" id="KW-0489">Methyltransferase</keyword>
<dbReference type="NCBIfam" id="TIGR01761">
    <property type="entry name" value="thiaz-red"/>
    <property type="match status" value="1"/>
</dbReference>